<name>A0A1M5EE58_9FLAO</name>
<dbReference type="Gene3D" id="3.40.50.300">
    <property type="entry name" value="P-loop containing nucleotide triphosphate hydrolases"/>
    <property type="match status" value="1"/>
</dbReference>
<evidence type="ECO:0000313" key="1">
    <source>
        <dbReference type="EMBL" id="SHF77519.1"/>
    </source>
</evidence>
<reference evidence="1 2" key="1">
    <citation type="submission" date="2016-11" db="EMBL/GenBank/DDBJ databases">
        <authorList>
            <person name="Jaros S."/>
            <person name="Januszkiewicz K."/>
            <person name="Wedrychowicz H."/>
        </authorList>
    </citation>
    <scope>NUCLEOTIDE SEQUENCE [LARGE SCALE GENOMIC DNA]</scope>
    <source>
        <strain evidence="1 2">DSM 25660</strain>
    </source>
</reference>
<organism evidence="1 2">
    <name type="scientific">Flavobacterium fontis</name>
    <dbReference type="NCBI Taxonomy" id="1124188"/>
    <lineage>
        <taxon>Bacteria</taxon>
        <taxon>Pseudomonadati</taxon>
        <taxon>Bacteroidota</taxon>
        <taxon>Flavobacteriia</taxon>
        <taxon>Flavobacteriales</taxon>
        <taxon>Flavobacteriaceae</taxon>
        <taxon>Flavobacterium</taxon>
    </lineage>
</organism>
<dbReference type="RefSeq" id="WP_073365142.1">
    <property type="nucleotide sequence ID" value="NZ_FQVQ01000019.1"/>
</dbReference>
<evidence type="ECO:0008006" key="3">
    <source>
        <dbReference type="Google" id="ProtNLM"/>
    </source>
</evidence>
<proteinExistence type="predicted"/>
<evidence type="ECO:0000313" key="2">
    <source>
        <dbReference type="Proteomes" id="UP000184147"/>
    </source>
</evidence>
<keyword evidence="2" id="KW-1185">Reference proteome</keyword>
<protein>
    <recommendedName>
        <fullName evidence="3">AAA domain-containing protein</fullName>
    </recommendedName>
</protein>
<gene>
    <name evidence="1" type="ORF">SAMN05444377_1192</name>
</gene>
<sequence>MDNFRLNHIQVEDDYYQTDNIKLVNSKYDKSDNHFTLIVGNNGTGKSRILGSIAKVLKGDFRSRHSDLFYFSQFEKTIEPKKVISVSNSLSDKFPLDKSFRYGNEINYKNEFYNYLGTRGRMGSSSKTLIRRAIDILLENYSNKNISKCYRHVFDYLDYKPLIPRSRANPFPAPARIPSRGSNYFIAQTIK</sequence>
<dbReference type="Proteomes" id="UP000184147">
    <property type="component" value="Unassembled WGS sequence"/>
</dbReference>
<accession>A0A1M5EE58</accession>
<dbReference type="OrthoDB" id="9792800at2"/>
<dbReference type="SUPFAM" id="SSF52540">
    <property type="entry name" value="P-loop containing nucleoside triphosphate hydrolases"/>
    <property type="match status" value="1"/>
</dbReference>
<dbReference type="EMBL" id="FQVQ01000019">
    <property type="protein sequence ID" value="SHF77519.1"/>
    <property type="molecule type" value="Genomic_DNA"/>
</dbReference>
<dbReference type="InterPro" id="IPR027417">
    <property type="entry name" value="P-loop_NTPase"/>
</dbReference>
<dbReference type="AlphaFoldDB" id="A0A1M5EE58"/>